<evidence type="ECO:0000256" key="1">
    <source>
        <dbReference type="SAM" id="MobiDB-lite"/>
    </source>
</evidence>
<protein>
    <recommendedName>
        <fullName evidence="4">C2H2-type domain-containing protein</fullName>
    </recommendedName>
</protein>
<evidence type="ECO:0000313" key="2">
    <source>
        <dbReference type="EMBL" id="KAF9748177.1"/>
    </source>
</evidence>
<dbReference type="PANTHER" id="PTHR38166:SF1">
    <property type="entry name" value="C2H2-TYPE DOMAIN-CONTAINING PROTEIN"/>
    <property type="match status" value="1"/>
</dbReference>
<feature type="region of interest" description="Disordered" evidence="1">
    <location>
        <begin position="84"/>
        <end position="122"/>
    </location>
</feature>
<accession>A0A8H7KCL2</accession>
<gene>
    <name evidence="2" type="ORF">IM811_017682</name>
</gene>
<feature type="compositionally biased region" description="Low complexity" evidence="1">
    <location>
        <begin position="411"/>
        <end position="424"/>
    </location>
</feature>
<organism evidence="2 3">
    <name type="scientific">Bionectria ochroleuca</name>
    <name type="common">Gliocladium roseum</name>
    <dbReference type="NCBI Taxonomy" id="29856"/>
    <lineage>
        <taxon>Eukaryota</taxon>
        <taxon>Fungi</taxon>
        <taxon>Dikarya</taxon>
        <taxon>Ascomycota</taxon>
        <taxon>Pezizomycotina</taxon>
        <taxon>Sordariomycetes</taxon>
        <taxon>Hypocreomycetidae</taxon>
        <taxon>Hypocreales</taxon>
        <taxon>Bionectriaceae</taxon>
        <taxon>Clonostachys</taxon>
    </lineage>
</organism>
<evidence type="ECO:0000313" key="3">
    <source>
        <dbReference type="Proteomes" id="UP000616885"/>
    </source>
</evidence>
<feature type="compositionally biased region" description="Polar residues" evidence="1">
    <location>
        <begin position="89"/>
        <end position="99"/>
    </location>
</feature>
<feature type="region of interest" description="Disordered" evidence="1">
    <location>
        <begin position="194"/>
        <end position="223"/>
    </location>
</feature>
<dbReference type="EMBL" id="JADCTT010000009">
    <property type="protein sequence ID" value="KAF9748177.1"/>
    <property type="molecule type" value="Genomic_DNA"/>
</dbReference>
<feature type="compositionally biased region" description="Polar residues" evidence="1">
    <location>
        <begin position="676"/>
        <end position="698"/>
    </location>
</feature>
<proteinExistence type="predicted"/>
<name>A0A8H7KCL2_BIOOC</name>
<comment type="caution">
    <text evidence="2">The sequence shown here is derived from an EMBL/GenBank/DDBJ whole genome shotgun (WGS) entry which is preliminary data.</text>
</comment>
<dbReference type="AlphaFoldDB" id="A0A8H7KCL2"/>
<feature type="compositionally biased region" description="Low complexity" evidence="1">
    <location>
        <begin position="431"/>
        <end position="443"/>
    </location>
</feature>
<feature type="region of interest" description="Disordered" evidence="1">
    <location>
        <begin position="403"/>
        <end position="468"/>
    </location>
</feature>
<sequence>MTFNAPKPVDELVYVWSSDLIPTASELQAMPRPPAPHANLLQQYAYDPSHQISLIDQGRPSSQQRRQIGLFEVDCAGRFTVCEDGSGPQVGNKSTSSSVYAEIHSTPDKNSVQSDDDTPDEADVEGILDPFDLGVLYTGSWQERKSCNSVFSWRVEAVTQEDFDEMALIESQKSQALYNGPVAERLKHSNDWKLGKDAPGSVTESTDYSVPGLIEGSSRETDTSCLPDRATHLEDNQMHSPVDNAFSFPDEITAGCGFGLLKSDLTLIGMFNERGESKDQGSQFQPYSVPRQLDAEGFPEVWIEQSQQNCNTSYEIPDLVSIHGGTGEDNVSGAADEESSESDSVWMSDYSESVPVLPDGHPFLLVKSKATEEALRLYEIYYNYTTDKGTPSATCVAYAGDNTSSGQAPRVSSLVGSSSSSSGSKRASDIANQNGMDDNNDQNGADERGPPRKRVRASKQSAGREASLACPYAKKDPIKYRSCYSYTLKRAKDVKQHLSRCHQLPIYCARCKEIFPSEDERNEHLEVDVSAICPVQNIVYDGVTREQKELLTRRVSHRMTLEDQWFSIFDILFPNHQPKPRSAYVNTDLTIEMETFQDMMVSEGPRIISTTLASYDIVPTSISSNPERDLSSLFDIVLMEALVKIADRWTANLVEDSTTNDENGDDSMMALASRAQANIEQSASSSDTLVTSRPNSQRPPLLFDRSLEETEAIASLPIRNNAPDRATNDEILPMMNVMSNELQESRQPRTMIEHTPNEFQTNPTTESQIPFSHPHNISDPLESQDLMLLDGLFEDHGLPESWDNFRFEDETDEAMVNKLDNDSTSAYRDWGTPI</sequence>
<evidence type="ECO:0008006" key="4">
    <source>
        <dbReference type="Google" id="ProtNLM"/>
    </source>
</evidence>
<dbReference type="Proteomes" id="UP000616885">
    <property type="component" value="Unassembled WGS sequence"/>
</dbReference>
<dbReference type="PANTHER" id="PTHR38166">
    <property type="entry name" value="C2H2-TYPE DOMAIN-CONTAINING PROTEIN-RELATED"/>
    <property type="match status" value="1"/>
</dbReference>
<feature type="region of interest" description="Disordered" evidence="1">
    <location>
        <begin position="676"/>
        <end position="702"/>
    </location>
</feature>
<reference evidence="2" key="1">
    <citation type="submission" date="2020-10" db="EMBL/GenBank/DDBJ databases">
        <title>High-Quality Genome Resource of Clonostachys rosea strain S41 by Oxford Nanopore Long-Read Sequencing.</title>
        <authorList>
            <person name="Wang H."/>
        </authorList>
    </citation>
    <scope>NUCLEOTIDE SEQUENCE</scope>
    <source>
        <strain evidence="2">S41</strain>
    </source>
</reference>
<feature type="region of interest" description="Disordered" evidence="1">
    <location>
        <begin position="323"/>
        <end position="347"/>
    </location>
</feature>